<dbReference type="EMBL" id="LT629800">
    <property type="protein sequence ID" value="SDV08928.1"/>
    <property type="molecule type" value="Genomic_DNA"/>
</dbReference>
<evidence type="ECO:0000313" key="4">
    <source>
        <dbReference type="Proteomes" id="UP000199620"/>
    </source>
</evidence>
<protein>
    <submittedName>
        <fullName evidence="2">Uncharacterized protein</fullName>
    </submittedName>
</protein>
<reference evidence="2 5" key="2">
    <citation type="submission" date="2019-09" db="EMBL/GenBank/DDBJ databases">
        <title>Draft genome sequence of Pseudomonas brenneri CCUG 51514(T).</title>
        <authorList>
            <person name="Tunovic T."/>
            <person name="Pineiro-Iglesias B."/>
            <person name="Unosson C."/>
            <person name="Inganas E."/>
            <person name="Ohlen M."/>
            <person name="Cardew S."/>
            <person name="Jensie-Markopoulos S."/>
            <person name="Salva-Serra F."/>
            <person name="Jaen-Luchoro D."/>
            <person name="Svensson-Stadler L."/>
            <person name="Chun J."/>
            <person name="Moore E."/>
        </authorList>
    </citation>
    <scope>NUCLEOTIDE SEQUENCE [LARGE SCALE GENOMIC DNA]</scope>
    <source>
        <strain evidence="2 5">CCUG 51514</strain>
    </source>
</reference>
<dbReference type="Proteomes" id="UP000199620">
    <property type="component" value="Chromosome I"/>
</dbReference>
<dbReference type="RefSeq" id="WP_090292541.1">
    <property type="nucleotide sequence ID" value="NZ_BMNU01000024.1"/>
</dbReference>
<proteinExistence type="predicted"/>
<accession>A0A5B2UJZ2</accession>
<dbReference type="AlphaFoldDB" id="A0A5B2UJZ2"/>
<evidence type="ECO:0000256" key="1">
    <source>
        <dbReference type="SAM" id="Coils"/>
    </source>
</evidence>
<evidence type="ECO:0000313" key="2">
    <source>
        <dbReference type="EMBL" id="KAA2226155.1"/>
    </source>
</evidence>
<evidence type="ECO:0000313" key="3">
    <source>
        <dbReference type="EMBL" id="SDV08928.1"/>
    </source>
</evidence>
<name>A0A5B2UJZ2_9PSED</name>
<dbReference type="Proteomes" id="UP000325296">
    <property type="component" value="Unassembled WGS sequence"/>
</dbReference>
<organism evidence="2 5">
    <name type="scientific">Pseudomonas brenneri</name>
    <dbReference type="NCBI Taxonomy" id="129817"/>
    <lineage>
        <taxon>Bacteria</taxon>
        <taxon>Pseudomonadati</taxon>
        <taxon>Pseudomonadota</taxon>
        <taxon>Gammaproteobacteria</taxon>
        <taxon>Pseudomonadales</taxon>
        <taxon>Pseudomonadaceae</taxon>
        <taxon>Pseudomonas</taxon>
    </lineage>
</organism>
<dbReference type="EMBL" id="VUOL01000030">
    <property type="protein sequence ID" value="KAA2226155.1"/>
    <property type="molecule type" value="Genomic_DNA"/>
</dbReference>
<feature type="coiled-coil region" evidence="1">
    <location>
        <begin position="71"/>
        <end position="98"/>
    </location>
</feature>
<evidence type="ECO:0000313" key="5">
    <source>
        <dbReference type="Proteomes" id="UP000325296"/>
    </source>
</evidence>
<keyword evidence="4" id="KW-1185">Reference proteome</keyword>
<reference evidence="3 4" key="1">
    <citation type="submission" date="2016-10" db="EMBL/GenBank/DDBJ databases">
        <authorList>
            <person name="Varghese N."/>
            <person name="Submissions S."/>
        </authorList>
    </citation>
    <scope>NUCLEOTIDE SEQUENCE [LARGE SCALE GENOMIC DNA]</scope>
    <source>
        <strain evidence="3 4">BS2771</strain>
    </source>
</reference>
<keyword evidence="1" id="KW-0175">Coiled coil</keyword>
<sequence length="138" mass="15470">MIESIRKPTAKGHLLLQEASSGRFVMLAFFAEPSQYEEVKTAHSGRIKALRSFRGWAKAKQGRSRTDKLSMTAIQKEIQELQQQMQALMDSIERTQETVTVDLVVLEGLTVMNSAVAREMLDNSPPPNTKLQALLALR</sequence>
<gene>
    <name evidence="2" type="ORF">F1720_27585</name>
    <name evidence="3" type="ORF">SAMN04490181_4563</name>
</gene>